<feature type="domain" description="FAD-binding PCMH-type" evidence="2">
    <location>
        <begin position="173"/>
        <end position="344"/>
    </location>
</feature>
<dbReference type="Pfam" id="PF04030">
    <property type="entry name" value="ALO"/>
    <property type="match status" value="1"/>
</dbReference>
<dbReference type="PANTHER" id="PTHR43762:SF1">
    <property type="entry name" value="D-ARABINONO-1,4-LACTONE OXIDASE"/>
    <property type="match status" value="1"/>
</dbReference>
<gene>
    <name evidence="3" type="ORF">YASMINEVIRUS_606</name>
</gene>
<dbReference type="PANTHER" id="PTHR43762">
    <property type="entry name" value="L-GULONOLACTONE OXIDASE"/>
    <property type="match status" value="1"/>
</dbReference>
<sequence>MSNCIPYLSAFSKSPIMPSESSDALKNILLNIVAMTGPDPTLDTLIGALFSAWTNDNFFNQVNNLLGFLTMIKPRIAMIMPGFDEVFDTLLLGFGGYLQIASQFPSPLKEGCVADVLAKLTKFWNAFVADVESGVIYGRSLPSIDPFIGQLLQLFPQYTLPNNNTFHSNYNYLIGASGNVLRPLSQADVGTILRKNKGKKVRPVSETSYSFNDLIRADSANDLYISLSNLNSIISIDTVKNVVRVEAGTPLGKLTSELQKVGKALKNLGNWDGQTVGGVLSTATHGSNAFEADTVSDSCVEIAGYNSMGQKVVLKKQNDKFYTTACSFGQILLITEVVFQIIDSFDVTTTISVNGTSSQFDVNTWLELIKTEKMTELDYFPSLDMFSLRRRTTAPNVTAVSSMKPFIDKVTGILREVLILLGSGVLDIPGVPLSSQPRVQFQQALIQGSVTPSTKTLPWNQGLLNNHVYGTSFPHSINNVEYAFDFTNTNKINEVINKLKLINSTYFEPLVTTFRLQGASKCIMAPHYGRRTLYLDIGYYTPNITQEQMKFVEEQMVSIGGRPHWGKWMCMDNGEIYSVYPSRNISMFKVYSKKNDPLNIFENQFINRVFKGRNPDDSDYENCKDSFYNDDQYE</sequence>
<dbReference type="Gene3D" id="3.30.465.10">
    <property type="match status" value="1"/>
</dbReference>
<dbReference type="PROSITE" id="PS51387">
    <property type="entry name" value="FAD_PCMH"/>
    <property type="match status" value="1"/>
</dbReference>
<evidence type="ECO:0000313" key="4">
    <source>
        <dbReference type="Proteomes" id="UP000594342"/>
    </source>
</evidence>
<proteinExistence type="predicted"/>
<accession>A0A5K0U9Q3</accession>
<dbReference type="InterPro" id="IPR016169">
    <property type="entry name" value="FAD-bd_PCMH_sub2"/>
</dbReference>
<dbReference type="GO" id="GO:0016020">
    <property type="term" value="C:membrane"/>
    <property type="evidence" value="ECO:0007669"/>
    <property type="project" value="InterPro"/>
</dbReference>
<dbReference type="InterPro" id="IPR036318">
    <property type="entry name" value="FAD-bd_PCMH-like_sf"/>
</dbReference>
<protein>
    <submittedName>
        <fullName evidence="3">MULTISPECIES: FAD-binding protein</fullName>
    </submittedName>
</protein>
<dbReference type="InterPro" id="IPR006094">
    <property type="entry name" value="Oxid_FAD_bind_N"/>
</dbReference>
<dbReference type="Pfam" id="PF01565">
    <property type="entry name" value="FAD_binding_4"/>
    <property type="match status" value="1"/>
</dbReference>
<evidence type="ECO:0000256" key="1">
    <source>
        <dbReference type="ARBA" id="ARBA00023002"/>
    </source>
</evidence>
<dbReference type="Gene3D" id="3.30.70.2520">
    <property type="match status" value="1"/>
</dbReference>
<dbReference type="InterPro" id="IPR010031">
    <property type="entry name" value="FAD_lactone_oxidase-like"/>
</dbReference>
<dbReference type="InterPro" id="IPR016166">
    <property type="entry name" value="FAD-bd_PCMH"/>
</dbReference>
<keyword evidence="1" id="KW-0560">Oxidoreductase</keyword>
<reference evidence="3 4" key="1">
    <citation type="submission" date="2018-10" db="EMBL/GenBank/DDBJ databases">
        <authorList>
            <consortium name="IHU Genomes"/>
        </authorList>
    </citation>
    <scope>NUCLEOTIDE SEQUENCE [LARGE SCALE GENOMIC DNA]</scope>
    <source>
        <strain evidence="3 4">A1</strain>
    </source>
</reference>
<comment type="caution">
    <text evidence="3">The sequence shown here is derived from an EMBL/GenBank/DDBJ whole genome shotgun (WGS) entry which is preliminary data.</text>
</comment>
<dbReference type="GO" id="GO:0071949">
    <property type="term" value="F:FAD binding"/>
    <property type="evidence" value="ECO:0007669"/>
    <property type="project" value="InterPro"/>
</dbReference>
<keyword evidence="4" id="KW-1185">Reference proteome</keyword>
<dbReference type="Proteomes" id="UP000594342">
    <property type="component" value="Unassembled WGS sequence"/>
</dbReference>
<evidence type="ECO:0000313" key="3">
    <source>
        <dbReference type="EMBL" id="VBB18143.1"/>
    </source>
</evidence>
<dbReference type="GO" id="GO:0003885">
    <property type="term" value="F:D-arabinono-1,4-lactone oxidase activity"/>
    <property type="evidence" value="ECO:0007669"/>
    <property type="project" value="InterPro"/>
</dbReference>
<dbReference type="InterPro" id="IPR007173">
    <property type="entry name" value="ALO_C"/>
</dbReference>
<organism evidence="3 4">
    <name type="scientific">Yasminevirus sp. GU-2018</name>
    <dbReference type="NCBI Taxonomy" id="2420051"/>
    <lineage>
        <taxon>Viruses</taxon>
        <taxon>Varidnaviria</taxon>
        <taxon>Bamfordvirae</taxon>
        <taxon>Nucleocytoviricota</taxon>
        <taxon>Megaviricetes</taxon>
        <taxon>Imitervirales</taxon>
        <taxon>Mimiviridae</taxon>
        <taxon>Klosneuvirinae</taxon>
        <taxon>Yasminevirus</taxon>
        <taxon>Yasminevirus saudimassiliense</taxon>
    </lineage>
</organism>
<name>A0A5K0U9Q3_9VIRU</name>
<evidence type="ECO:0000259" key="2">
    <source>
        <dbReference type="PROSITE" id="PS51387"/>
    </source>
</evidence>
<dbReference type="EMBL" id="UPSH01000001">
    <property type="protein sequence ID" value="VBB18143.1"/>
    <property type="molecule type" value="Genomic_DNA"/>
</dbReference>
<dbReference type="SUPFAM" id="SSF56176">
    <property type="entry name" value="FAD-binding/transporter-associated domain-like"/>
    <property type="match status" value="1"/>
</dbReference>